<sequence>MIEAASYGAYAPKGIVRFLIDWTRSLPDTWLARRAVILVRRFVMRRLDGAPVDIEAWGVRMRVRPYNNICEKRVLFTPQTFDAAELAILAADIREGYVFIDVGANVGAYSLFVASRAGPSARILAVEPQPEIYDRLTFNIRLNAFPTIKAIDCAVAEKTGEVTLFLDPNNAGESSLKVVSCGGATPIRVAARTLLDLIQGEGYERVDAIKLDVEGAEDLIIEPYLAKAPSRLFPRLLILENGLARWQIDLARLLENKGYVLKAKTRQNLVFERACGETLDG</sequence>
<proteinExistence type="predicted"/>
<evidence type="ECO:0000259" key="1">
    <source>
        <dbReference type="Pfam" id="PF05050"/>
    </source>
</evidence>
<protein>
    <submittedName>
        <fullName evidence="2">FkbM family methyltransferase</fullName>
    </submittedName>
</protein>
<gene>
    <name evidence="2" type="ORF">HJG44_09530</name>
</gene>
<dbReference type="EMBL" id="JABEPP010000002">
    <property type="protein sequence ID" value="NNM72623.1"/>
    <property type="molecule type" value="Genomic_DNA"/>
</dbReference>
<evidence type="ECO:0000313" key="2">
    <source>
        <dbReference type="EMBL" id="NNM72623.1"/>
    </source>
</evidence>
<name>A0A849IFE7_9HYPH</name>
<dbReference type="GO" id="GO:0032259">
    <property type="term" value="P:methylation"/>
    <property type="evidence" value="ECO:0007669"/>
    <property type="project" value="UniProtKB-KW"/>
</dbReference>
<dbReference type="Proteomes" id="UP000564885">
    <property type="component" value="Unassembled WGS sequence"/>
</dbReference>
<keyword evidence="2" id="KW-0489">Methyltransferase</keyword>
<dbReference type="PANTHER" id="PTHR34203">
    <property type="entry name" value="METHYLTRANSFERASE, FKBM FAMILY PROTEIN"/>
    <property type="match status" value="1"/>
</dbReference>
<dbReference type="PANTHER" id="PTHR34203:SF15">
    <property type="entry name" value="SLL1173 PROTEIN"/>
    <property type="match status" value="1"/>
</dbReference>
<dbReference type="SUPFAM" id="SSF53335">
    <property type="entry name" value="S-adenosyl-L-methionine-dependent methyltransferases"/>
    <property type="match status" value="1"/>
</dbReference>
<feature type="domain" description="Methyltransferase FkbM" evidence="1">
    <location>
        <begin position="101"/>
        <end position="259"/>
    </location>
</feature>
<reference evidence="2 3" key="1">
    <citation type="submission" date="2020-04" db="EMBL/GenBank/DDBJ databases">
        <title>Enterovirga sp. isolate from soil.</title>
        <authorList>
            <person name="Chea S."/>
            <person name="Kim D.-U."/>
        </authorList>
    </citation>
    <scope>NUCLEOTIDE SEQUENCE [LARGE SCALE GENOMIC DNA]</scope>
    <source>
        <strain evidence="2 3">DB1703</strain>
    </source>
</reference>
<keyword evidence="3" id="KW-1185">Reference proteome</keyword>
<comment type="caution">
    <text evidence="2">The sequence shown here is derived from an EMBL/GenBank/DDBJ whole genome shotgun (WGS) entry which is preliminary data.</text>
</comment>
<dbReference type="InterPro" id="IPR006342">
    <property type="entry name" value="FkbM_mtfrase"/>
</dbReference>
<evidence type="ECO:0000313" key="3">
    <source>
        <dbReference type="Proteomes" id="UP000564885"/>
    </source>
</evidence>
<dbReference type="RefSeq" id="WP_171218079.1">
    <property type="nucleotide sequence ID" value="NZ_JABEPP010000002.1"/>
</dbReference>
<dbReference type="InterPro" id="IPR029063">
    <property type="entry name" value="SAM-dependent_MTases_sf"/>
</dbReference>
<dbReference type="InterPro" id="IPR052514">
    <property type="entry name" value="SAM-dependent_MTase"/>
</dbReference>
<accession>A0A849IFE7</accession>
<dbReference type="Gene3D" id="3.40.50.150">
    <property type="entry name" value="Vaccinia Virus protein VP39"/>
    <property type="match status" value="1"/>
</dbReference>
<dbReference type="NCBIfam" id="TIGR01444">
    <property type="entry name" value="fkbM_fam"/>
    <property type="match status" value="1"/>
</dbReference>
<dbReference type="GO" id="GO:0008168">
    <property type="term" value="F:methyltransferase activity"/>
    <property type="evidence" value="ECO:0007669"/>
    <property type="project" value="UniProtKB-KW"/>
</dbReference>
<dbReference type="Pfam" id="PF05050">
    <property type="entry name" value="Methyltransf_21"/>
    <property type="match status" value="1"/>
</dbReference>
<dbReference type="AlphaFoldDB" id="A0A849IFE7"/>
<organism evidence="2 3">
    <name type="scientific">Enterovirga aerilata</name>
    <dbReference type="NCBI Taxonomy" id="2730920"/>
    <lineage>
        <taxon>Bacteria</taxon>
        <taxon>Pseudomonadati</taxon>
        <taxon>Pseudomonadota</taxon>
        <taxon>Alphaproteobacteria</taxon>
        <taxon>Hyphomicrobiales</taxon>
        <taxon>Methylobacteriaceae</taxon>
        <taxon>Enterovirga</taxon>
    </lineage>
</organism>
<keyword evidence="2" id="KW-0808">Transferase</keyword>